<dbReference type="AlphaFoldDB" id="A0A1N6HYE9"/>
<dbReference type="EMBL" id="FSRM01000001">
    <property type="protein sequence ID" value="SIO24771.1"/>
    <property type="molecule type" value="Genomic_DNA"/>
</dbReference>
<dbReference type="SUPFAM" id="SSF46785">
    <property type="entry name" value="Winged helix' DNA-binding domain"/>
    <property type="match status" value="1"/>
</dbReference>
<dbReference type="InterPro" id="IPR000524">
    <property type="entry name" value="Tscrpt_reg_HTH_GntR"/>
</dbReference>
<evidence type="ECO:0000256" key="2">
    <source>
        <dbReference type="ARBA" id="ARBA00023125"/>
    </source>
</evidence>
<reference evidence="5 6" key="1">
    <citation type="submission" date="2016-11" db="EMBL/GenBank/DDBJ databases">
        <authorList>
            <person name="Jaros S."/>
            <person name="Januszkiewicz K."/>
            <person name="Wedrychowicz H."/>
        </authorList>
    </citation>
    <scope>NUCLEOTIDE SEQUENCE [LARGE SCALE GENOMIC DNA]</scope>
    <source>
        <strain evidence="5 6">GAS86</strain>
    </source>
</reference>
<dbReference type="InterPro" id="IPR011711">
    <property type="entry name" value="GntR_C"/>
</dbReference>
<keyword evidence="2" id="KW-0238">DNA-binding</keyword>
<dbReference type="GO" id="GO:0003677">
    <property type="term" value="F:DNA binding"/>
    <property type="evidence" value="ECO:0007669"/>
    <property type="project" value="UniProtKB-KW"/>
</dbReference>
<evidence type="ECO:0000259" key="4">
    <source>
        <dbReference type="PROSITE" id="PS50949"/>
    </source>
</evidence>
<dbReference type="InterPro" id="IPR036390">
    <property type="entry name" value="WH_DNA-bd_sf"/>
</dbReference>
<dbReference type="GO" id="GO:0003700">
    <property type="term" value="F:DNA-binding transcription factor activity"/>
    <property type="evidence" value="ECO:0007669"/>
    <property type="project" value="InterPro"/>
</dbReference>
<dbReference type="PANTHER" id="PTHR43537:SF45">
    <property type="entry name" value="GNTR FAMILY REGULATORY PROTEIN"/>
    <property type="match status" value="1"/>
</dbReference>
<sequence>MPTSLTVAAKATPNTAMQEPKQSIREQVYRHLRDKMRSGEITYEDKLVDHEIASQLGVSRMPVREALLQLKSEGFLEGTSRGFVLRRFTPTDIANIFETRLLLEPAAAGDACKNASIKGLSEMRSMVAAAERAYANDDIPGFMDSSDAFRLTWVGMVPNPHLVQTIDRLRDHVEAVRLATLRDKAIRELALKHMKHILDAFLEADAEAVKERVAHNMRVSATCYYSTQETILSSSAERGTEPLTAKSADL</sequence>
<dbReference type="SUPFAM" id="SSF48008">
    <property type="entry name" value="GntR ligand-binding domain-like"/>
    <property type="match status" value="1"/>
</dbReference>
<dbReference type="InterPro" id="IPR008920">
    <property type="entry name" value="TF_FadR/GntR_C"/>
</dbReference>
<feature type="domain" description="HTH gntR-type" evidence="4">
    <location>
        <begin position="22"/>
        <end position="88"/>
    </location>
</feature>
<dbReference type="RefSeq" id="WP_083611462.1">
    <property type="nucleotide sequence ID" value="NZ_FSRM01000001.1"/>
</dbReference>
<dbReference type="Gene3D" id="1.10.10.10">
    <property type="entry name" value="Winged helix-like DNA-binding domain superfamily/Winged helix DNA-binding domain"/>
    <property type="match status" value="1"/>
</dbReference>
<dbReference type="PANTHER" id="PTHR43537">
    <property type="entry name" value="TRANSCRIPTIONAL REGULATOR, GNTR FAMILY"/>
    <property type="match status" value="1"/>
</dbReference>
<keyword evidence="1" id="KW-0805">Transcription regulation</keyword>
<accession>A0A1N6HYE9</accession>
<dbReference type="PROSITE" id="PS50949">
    <property type="entry name" value="HTH_GNTR"/>
    <property type="match status" value="1"/>
</dbReference>
<organism evidence="5 6">
    <name type="scientific">Paraburkholderia phenazinium</name>
    <dbReference type="NCBI Taxonomy" id="60549"/>
    <lineage>
        <taxon>Bacteria</taxon>
        <taxon>Pseudomonadati</taxon>
        <taxon>Pseudomonadota</taxon>
        <taxon>Betaproteobacteria</taxon>
        <taxon>Burkholderiales</taxon>
        <taxon>Burkholderiaceae</taxon>
        <taxon>Paraburkholderia</taxon>
    </lineage>
</organism>
<dbReference type="SMART" id="SM00345">
    <property type="entry name" value="HTH_GNTR"/>
    <property type="match status" value="1"/>
</dbReference>
<gene>
    <name evidence="5" type="ORF">SAMN05444168_3759</name>
</gene>
<evidence type="ECO:0000256" key="3">
    <source>
        <dbReference type="ARBA" id="ARBA00023163"/>
    </source>
</evidence>
<keyword evidence="3" id="KW-0804">Transcription</keyword>
<dbReference type="CDD" id="cd07377">
    <property type="entry name" value="WHTH_GntR"/>
    <property type="match status" value="1"/>
</dbReference>
<evidence type="ECO:0000313" key="6">
    <source>
        <dbReference type="Proteomes" id="UP000184693"/>
    </source>
</evidence>
<dbReference type="Proteomes" id="UP000184693">
    <property type="component" value="Unassembled WGS sequence"/>
</dbReference>
<dbReference type="SMART" id="SM00895">
    <property type="entry name" value="FCD"/>
    <property type="match status" value="1"/>
</dbReference>
<evidence type="ECO:0000313" key="5">
    <source>
        <dbReference type="EMBL" id="SIO24771.1"/>
    </source>
</evidence>
<dbReference type="Gene3D" id="1.20.120.530">
    <property type="entry name" value="GntR ligand-binding domain-like"/>
    <property type="match status" value="1"/>
</dbReference>
<dbReference type="Pfam" id="PF07729">
    <property type="entry name" value="FCD"/>
    <property type="match status" value="1"/>
</dbReference>
<proteinExistence type="predicted"/>
<dbReference type="PRINTS" id="PR00035">
    <property type="entry name" value="HTHGNTR"/>
</dbReference>
<evidence type="ECO:0000256" key="1">
    <source>
        <dbReference type="ARBA" id="ARBA00023015"/>
    </source>
</evidence>
<name>A0A1N6HYE9_9BURK</name>
<dbReference type="Pfam" id="PF00392">
    <property type="entry name" value="GntR"/>
    <property type="match status" value="1"/>
</dbReference>
<protein>
    <submittedName>
        <fullName evidence="5">Transcriptional regulator, GntR family</fullName>
    </submittedName>
</protein>
<dbReference type="InterPro" id="IPR036388">
    <property type="entry name" value="WH-like_DNA-bd_sf"/>
</dbReference>